<dbReference type="NCBIfam" id="NF001061">
    <property type="entry name" value="PRK00117.5-1"/>
    <property type="match status" value="1"/>
</dbReference>
<feature type="domain" description="RecX first three-helical" evidence="9">
    <location>
        <begin position="61"/>
        <end position="99"/>
    </location>
</feature>
<accession>A0ABT4U703</accession>
<evidence type="ECO:0000259" key="8">
    <source>
        <dbReference type="Pfam" id="PF21981"/>
    </source>
</evidence>
<organism evidence="10 11">
    <name type="scientific">Nocardiopsis endophytica</name>
    <dbReference type="NCBI Taxonomy" id="3018445"/>
    <lineage>
        <taxon>Bacteria</taxon>
        <taxon>Bacillati</taxon>
        <taxon>Actinomycetota</taxon>
        <taxon>Actinomycetes</taxon>
        <taxon>Streptosporangiales</taxon>
        <taxon>Nocardiopsidaceae</taxon>
        <taxon>Nocardiopsis</taxon>
    </lineage>
</organism>
<dbReference type="PANTHER" id="PTHR33602:SF1">
    <property type="entry name" value="REGULATORY PROTEIN RECX FAMILY PROTEIN"/>
    <property type="match status" value="1"/>
</dbReference>
<dbReference type="Pfam" id="PF21981">
    <property type="entry name" value="RecX_HTH3"/>
    <property type="match status" value="1"/>
</dbReference>
<dbReference type="RefSeq" id="WP_270686581.1">
    <property type="nucleotide sequence ID" value="NZ_JAQFWQ010000042.1"/>
</dbReference>
<keyword evidence="4 5" id="KW-0963">Cytoplasm</keyword>
<dbReference type="Pfam" id="PF02631">
    <property type="entry name" value="RecX_HTH2"/>
    <property type="match status" value="1"/>
</dbReference>
<dbReference type="PANTHER" id="PTHR33602">
    <property type="entry name" value="REGULATORY PROTEIN RECX FAMILY PROTEIN"/>
    <property type="match status" value="1"/>
</dbReference>
<evidence type="ECO:0000256" key="1">
    <source>
        <dbReference type="ARBA" id="ARBA00004496"/>
    </source>
</evidence>
<dbReference type="Proteomes" id="UP001527866">
    <property type="component" value="Unassembled WGS sequence"/>
</dbReference>
<name>A0ABT4U703_9ACTN</name>
<comment type="function">
    <text evidence="5">Modulates RecA activity.</text>
</comment>
<evidence type="ECO:0000259" key="9">
    <source>
        <dbReference type="Pfam" id="PF21982"/>
    </source>
</evidence>
<dbReference type="EMBL" id="JAQFWQ010000042">
    <property type="protein sequence ID" value="MDA2812127.1"/>
    <property type="molecule type" value="Genomic_DNA"/>
</dbReference>
<evidence type="ECO:0000256" key="3">
    <source>
        <dbReference type="ARBA" id="ARBA00018111"/>
    </source>
</evidence>
<dbReference type="InterPro" id="IPR053924">
    <property type="entry name" value="RecX_HTH_2nd"/>
</dbReference>
<reference evidence="10 11" key="1">
    <citation type="submission" date="2023-01" db="EMBL/GenBank/DDBJ databases">
        <title>Draft genome sequence of Nocardiopsis sp. RSe5-2 isolated from halophytes.</title>
        <authorList>
            <person name="Duangmal K."/>
            <person name="Chantavorakit T."/>
        </authorList>
    </citation>
    <scope>NUCLEOTIDE SEQUENCE [LARGE SCALE GENOMIC DNA]</scope>
    <source>
        <strain evidence="10 11">RSe5-2</strain>
    </source>
</reference>
<evidence type="ECO:0000259" key="7">
    <source>
        <dbReference type="Pfam" id="PF02631"/>
    </source>
</evidence>
<proteinExistence type="inferred from homology"/>
<sequence length="219" mass="23532">MLDRTSGDPGTAQGPQDPGPDAAAAPDPWAPAEDAAADPSGPEGPDGRSAEVPDQDPESYARTVCLRLLTVAPRTRAQLAEALRTRGVEEPVAETVLERFGEVGLIDDAAFSAAWVESRHTGRGLGRRALAGELRRRGVDEETVRDAVDDISADQEEATARDLVRRKLAATRGRDDTVRVRRAMGMLARKGYPAGLAYRVIREELEAEGSDLELPDPDL</sequence>
<dbReference type="InterPro" id="IPR003783">
    <property type="entry name" value="Regulatory_RecX"/>
</dbReference>
<dbReference type="HAMAP" id="MF_01114">
    <property type="entry name" value="RecX"/>
    <property type="match status" value="1"/>
</dbReference>
<dbReference type="InterPro" id="IPR053925">
    <property type="entry name" value="RecX_HTH_3rd"/>
</dbReference>
<dbReference type="InterPro" id="IPR053926">
    <property type="entry name" value="RecX_HTH_1st"/>
</dbReference>
<dbReference type="Gene3D" id="1.10.10.10">
    <property type="entry name" value="Winged helix-like DNA-binding domain superfamily/Winged helix DNA-binding domain"/>
    <property type="match status" value="1"/>
</dbReference>
<evidence type="ECO:0000313" key="10">
    <source>
        <dbReference type="EMBL" id="MDA2812127.1"/>
    </source>
</evidence>
<gene>
    <name evidence="5 10" type="primary">recX</name>
    <name evidence="10" type="ORF">O4J56_15895</name>
</gene>
<comment type="similarity">
    <text evidence="2 5">Belongs to the RecX family.</text>
</comment>
<keyword evidence="11" id="KW-1185">Reference proteome</keyword>
<comment type="caution">
    <text evidence="10">The sequence shown here is derived from an EMBL/GenBank/DDBJ whole genome shotgun (WGS) entry which is preliminary data.</text>
</comment>
<dbReference type="Pfam" id="PF21982">
    <property type="entry name" value="RecX_HTH1"/>
    <property type="match status" value="1"/>
</dbReference>
<comment type="subcellular location">
    <subcellularLocation>
        <location evidence="1 5">Cytoplasm</location>
    </subcellularLocation>
</comment>
<dbReference type="InterPro" id="IPR036388">
    <property type="entry name" value="WH-like_DNA-bd_sf"/>
</dbReference>
<feature type="domain" description="RecX second three-helical" evidence="7">
    <location>
        <begin position="107"/>
        <end position="147"/>
    </location>
</feature>
<evidence type="ECO:0000313" key="11">
    <source>
        <dbReference type="Proteomes" id="UP001527866"/>
    </source>
</evidence>
<feature type="region of interest" description="Disordered" evidence="6">
    <location>
        <begin position="1"/>
        <end position="57"/>
    </location>
</feature>
<evidence type="ECO:0000256" key="6">
    <source>
        <dbReference type="SAM" id="MobiDB-lite"/>
    </source>
</evidence>
<evidence type="ECO:0000256" key="4">
    <source>
        <dbReference type="ARBA" id="ARBA00022490"/>
    </source>
</evidence>
<protein>
    <recommendedName>
        <fullName evidence="3 5">Regulatory protein RecX</fullName>
    </recommendedName>
</protein>
<evidence type="ECO:0000256" key="5">
    <source>
        <dbReference type="HAMAP-Rule" id="MF_01114"/>
    </source>
</evidence>
<feature type="compositionally biased region" description="Low complexity" evidence="6">
    <location>
        <begin position="12"/>
        <end position="39"/>
    </location>
</feature>
<feature type="domain" description="RecX third three-helical" evidence="8">
    <location>
        <begin position="156"/>
        <end position="201"/>
    </location>
</feature>
<evidence type="ECO:0000256" key="2">
    <source>
        <dbReference type="ARBA" id="ARBA00009695"/>
    </source>
</evidence>